<dbReference type="RefSeq" id="WP_007258189.1">
    <property type="nucleotide sequence ID" value="NZ_AOHZ01000018.1"/>
</dbReference>
<dbReference type="PROSITE" id="PS51257">
    <property type="entry name" value="PROKAR_LIPOPROTEIN"/>
    <property type="match status" value="1"/>
</dbReference>
<name>L9XJ54_9EURY</name>
<reference evidence="1 2" key="1">
    <citation type="journal article" date="2014" name="PLoS Genet.">
        <title>Phylogenetically driven sequencing of extremely halophilic archaea reveals strategies for static and dynamic osmo-response.</title>
        <authorList>
            <person name="Becker E.A."/>
            <person name="Seitzer P.M."/>
            <person name="Tritt A."/>
            <person name="Larsen D."/>
            <person name="Krusor M."/>
            <person name="Yao A.I."/>
            <person name="Wu D."/>
            <person name="Madern D."/>
            <person name="Eisen J.A."/>
            <person name="Darling A.E."/>
            <person name="Facciotti M.T."/>
        </authorList>
    </citation>
    <scope>NUCLEOTIDE SEQUENCE [LARGE SCALE GENOMIC DNA]</scope>
    <source>
        <strain evidence="1 2">JCM 12255</strain>
    </source>
</reference>
<dbReference type="eggNOG" id="arCOG06262">
    <property type="taxonomic scope" value="Archaea"/>
</dbReference>
<accession>L9XJ54</accession>
<evidence type="ECO:0000313" key="1">
    <source>
        <dbReference type="EMBL" id="ELY60688.1"/>
    </source>
</evidence>
<protein>
    <submittedName>
        <fullName evidence="1">Uncharacterized protein</fullName>
    </submittedName>
</protein>
<sequence length="60" mass="6130">MKRRTLLGGLGAAGLASLAGCLDTVGLAKHESAPAGVEASVRDETGYQQTTVDDIVVEET</sequence>
<dbReference type="Proteomes" id="UP000011602">
    <property type="component" value="Unassembled WGS sequence"/>
</dbReference>
<dbReference type="AlphaFoldDB" id="L9XJ54"/>
<dbReference type="EMBL" id="AOHZ01000018">
    <property type="protein sequence ID" value="ELY60688.1"/>
    <property type="molecule type" value="Genomic_DNA"/>
</dbReference>
<evidence type="ECO:0000313" key="2">
    <source>
        <dbReference type="Proteomes" id="UP000011602"/>
    </source>
</evidence>
<gene>
    <name evidence="1" type="ORF">C493_04406</name>
</gene>
<proteinExistence type="predicted"/>
<comment type="caution">
    <text evidence="1">The sequence shown here is derived from an EMBL/GenBank/DDBJ whole genome shotgun (WGS) entry which is preliminary data.</text>
</comment>
<feature type="non-terminal residue" evidence="1">
    <location>
        <position position="60"/>
    </location>
</feature>
<organism evidence="1 2">
    <name type="scientific">Natronolimnohabitans innermongolicus JCM 12255</name>
    <dbReference type="NCBI Taxonomy" id="1227499"/>
    <lineage>
        <taxon>Archaea</taxon>
        <taxon>Methanobacteriati</taxon>
        <taxon>Methanobacteriota</taxon>
        <taxon>Stenosarchaea group</taxon>
        <taxon>Halobacteria</taxon>
        <taxon>Halobacteriales</taxon>
        <taxon>Natrialbaceae</taxon>
        <taxon>Natronolimnohabitans</taxon>
    </lineage>
</organism>
<keyword evidence="2" id="KW-1185">Reference proteome</keyword>